<feature type="binding site" evidence="8">
    <location>
        <position position="220"/>
    </location>
    <ligand>
        <name>Mg(2+)</name>
        <dbReference type="ChEBI" id="CHEBI:18420"/>
        <label>1</label>
    </ligand>
</feature>
<evidence type="ECO:0000256" key="4">
    <source>
        <dbReference type="ARBA" id="ARBA00022723"/>
    </source>
</evidence>
<evidence type="ECO:0000256" key="8">
    <source>
        <dbReference type="PIRSR" id="PIRSR604808-2"/>
    </source>
</evidence>
<comment type="cofactor">
    <cofactor evidence="8 10">
        <name>Mg(2+)</name>
        <dbReference type="ChEBI" id="CHEBI:18420"/>
    </cofactor>
    <cofactor evidence="8 10">
        <name>Mn(2+)</name>
        <dbReference type="ChEBI" id="CHEBI:29035"/>
    </cofactor>
    <text evidence="8 10">Probably binds two magnesium or manganese ions per subunit.</text>
</comment>
<evidence type="ECO:0000256" key="10">
    <source>
        <dbReference type="RuleBase" id="RU362131"/>
    </source>
</evidence>
<dbReference type="NCBIfam" id="TIGR00633">
    <property type="entry name" value="xth"/>
    <property type="match status" value="1"/>
</dbReference>
<keyword evidence="8" id="KW-0464">Manganese</keyword>
<dbReference type="PANTHER" id="PTHR22748:SF6">
    <property type="entry name" value="DNA-(APURINIC OR APYRIMIDINIC SITE) ENDONUCLEASE"/>
    <property type="match status" value="1"/>
</dbReference>
<reference evidence="12" key="1">
    <citation type="submission" date="2022-01" db="EMBL/GenBank/DDBJ databases">
        <authorList>
            <person name="King R."/>
        </authorList>
    </citation>
    <scope>NUCLEOTIDE SEQUENCE</scope>
</reference>
<dbReference type="GO" id="GO:0008081">
    <property type="term" value="F:phosphoric diester hydrolase activity"/>
    <property type="evidence" value="ECO:0007669"/>
    <property type="project" value="TreeGrafter"/>
</dbReference>
<feature type="active site" description="Proton donor/acceptor" evidence="7">
    <location>
        <position position="122"/>
    </location>
</feature>
<dbReference type="OrthoDB" id="498125at2759"/>
<dbReference type="EC" id="3.1.11.2" evidence="3"/>
<feature type="site" description="Interaction with DNA substrate" evidence="9">
    <location>
        <position position="220"/>
    </location>
</feature>
<accession>A0A9N9RSA6</accession>
<keyword evidence="13" id="KW-1185">Reference proteome</keyword>
<evidence type="ECO:0000313" key="12">
    <source>
        <dbReference type="EMBL" id="CAG9802285.1"/>
    </source>
</evidence>
<comment type="catalytic activity">
    <reaction evidence="1">
        <text>Exonucleolytic cleavage in the 3'- to 5'-direction to yield nucleoside 5'-phosphates.</text>
        <dbReference type="EC" id="3.1.11.2"/>
    </reaction>
</comment>
<dbReference type="GO" id="GO:0008311">
    <property type="term" value="F:double-stranded DNA 3'-5' DNA exonuclease activity"/>
    <property type="evidence" value="ECO:0007669"/>
    <property type="project" value="UniProtKB-EC"/>
</dbReference>
<feature type="active site" evidence="7">
    <location>
        <position position="83"/>
    </location>
</feature>
<evidence type="ECO:0000256" key="1">
    <source>
        <dbReference type="ARBA" id="ARBA00000493"/>
    </source>
</evidence>
<dbReference type="CDD" id="cd09087">
    <property type="entry name" value="Ape1-like_AP-endo"/>
    <property type="match status" value="1"/>
</dbReference>
<dbReference type="GO" id="GO:0046872">
    <property type="term" value="F:metal ion binding"/>
    <property type="evidence" value="ECO:0007669"/>
    <property type="project" value="UniProtKB-KW"/>
</dbReference>
<feature type="domain" description="Endonuclease/exonuclease/phosphatase" evidence="11">
    <location>
        <begin position="5"/>
        <end position="220"/>
    </location>
</feature>
<feature type="binding site" evidence="8">
    <location>
        <position position="124"/>
    </location>
    <ligand>
        <name>Mg(2+)</name>
        <dbReference type="ChEBI" id="CHEBI:18420"/>
        <label>1</label>
    </ligand>
</feature>
<dbReference type="PROSITE" id="PS51435">
    <property type="entry name" value="AP_NUCLEASE_F1_4"/>
    <property type="match status" value="1"/>
</dbReference>
<evidence type="ECO:0000256" key="5">
    <source>
        <dbReference type="ARBA" id="ARBA00022801"/>
    </source>
</evidence>
<dbReference type="InterPro" id="IPR004808">
    <property type="entry name" value="AP_endonuc_1"/>
</dbReference>
<dbReference type="AlphaFoldDB" id="A0A9N9RSA6"/>
<keyword evidence="5" id="KW-0378">Hydrolase</keyword>
<feature type="binding site" evidence="8">
    <location>
        <position position="35"/>
    </location>
    <ligand>
        <name>Mg(2+)</name>
        <dbReference type="ChEBI" id="CHEBI:18420"/>
        <label>1</label>
    </ligand>
</feature>
<evidence type="ECO:0000313" key="13">
    <source>
        <dbReference type="Proteomes" id="UP001153620"/>
    </source>
</evidence>
<feature type="site" description="Important for catalytic activity" evidence="9">
    <location>
        <position position="194"/>
    </location>
</feature>
<evidence type="ECO:0000256" key="2">
    <source>
        <dbReference type="ARBA" id="ARBA00007092"/>
    </source>
</evidence>
<reference evidence="12" key="2">
    <citation type="submission" date="2022-10" db="EMBL/GenBank/DDBJ databases">
        <authorList>
            <consortium name="ENA_rothamsted_submissions"/>
            <consortium name="culmorum"/>
            <person name="King R."/>
        </authorList>
    </citation>
    <scope>NUCLEOTIDE SEQUENCE</scope>
</reference>
<sequence length="229" mass="26386">MKIVAWNVSGLRSCVSKGCVEYLLRENADIICLSEVKCRSEEEVPVKMKLRNYHAYWNVEKGMSGVGLLSKLQPLRVSFVCCYVVNAGRGLKTLDKRLEWNKIFDEYIKSLDKKKPVIIAGDLNVAHNEIDLANPQSNHKTAGFTKEEREGFTKFLSYGFIDTFRELYPDQTGAYTFWSYMRNARAKNVGWRLDYFIVSKRFMSKVKDNIIRSSVKGSDHCPIVLYLKV</sequence>
<name>A0A9N9RSA6_9DIPT</name>
<dbReference type="PANTHER" id="PTHR22748">
    <property type="entry name" value="AP ENDONUCLEASE"/>
    <property type="match status" value="1"/>
</dbReference>
<evidence type="ECO:0000256" key="6">
    <source>
        <dbReference type="ARBA" id="ARBA00022842"/>
    </source>
</evidence>
<feature type="binding site" evidence="8">
    <location>
        <position position="219"/>
    </location>
    <ligand>
        <name>Mg(2+)</name>
        <dbReference type="ChEBI" id="CHEBI:18420"/>
        <label>1</label>
    </ligand>
</feature>
<evidence type="ECO:0000259" key="11">
    <source>
        <dbReference type="Pfam" id="PF03372"/>
    </source>
</evidence>
<evidence type="ECO:0000256" key="7">
    <source>
        <dbReference type="PIRSR" id="PIRSR604808-1"/>
    </source>
</evidence>
<gene>
    <name evidence="12" type="ORF">CHIRRI_LOCUS5198</name>
</gene>
<dbReference type="Proteomes" id="UP001153620">
    <property type="component" value="Chromosome 2"/>
</dbReference>
<keyword evidence="10" id="KW-0227">DNA damage</keyword>
<proteinExistence type="inferred from homology"/>
<evidence type="ECO:0000256" key="3">
    <source>
        <dbReference type="ARBA" id="ARBA00012115"/>
    </source>
</evidence>
<keyword evidence="6 8" id="KW-0460">Magnesium</keyword>
<feature type="active site" description="Proton acceptor" evidence="7">
    <location>
        <position position="220"/>
    </location>
</feature>
<feature type="binding site" evidence="8">
    <location>
        <position position="7"/>
    </location>
    <ligand>
        <name>Mg(2+)</name>
        <dbReference type="ChEBI" id="CHEBI:18420"/>
        <label>1</label>
    </ligand>
</feature>
<dbReference type="GO" id="GO:0006284">
    <property type="term" value="P:base-excision repair"/>
    <property type="evidence" value="ECO:0007669"/>
    <property type="project" value="TreeGrafter"/>
</dbReference>
<dbReference type="InterPro" id="IPR005135">
    <property type="entry name" value="Endo/exonuclease/phosphatase"/>
</dbReference>
<keyword evidence="4 8" id="KW-0479">Metal-binding</keyword>
<keyword evidence="10" id="KW-0234">DNA repair</keyword>
<dbReference type="SUPFAM" id="SSF56219">
    <property type="entry name" value="DNase I-like"/>
    <property type="match status" value="1"/>
</dbReference>
<organism evidence="12 13">
    <name type="scientific">Chironomus riparius</name>
    <dbReference type="NCBI Taxonomy" id="315576"/>
    <lineage>
        <taxon>Eukaryota</taxon>
        <taxon>Metazoa</taxon>
        <taxon>Ecdysozoa</taxon>
        <taxon>Arthropoda</taxon>
        <taxon>Hexapoda</taxon>
        <taxon>Insecta</taxon>
        <taxon>Pterygota</taxon>
        <taxon>Neoptera</taxon>
        <taxon>Endopterygota</taxon>
        <taxon>Diptera</taxon>
        <taxon>Nematocera</taxon>
        <taxon>Chironomoidea</taxon>
        <taxon>Chironomidae</taxon>
        <taxon>Chironominae</taxon>
        <taxon>Chironomus</taxon>
    </lineage>
</organism>
<dbReference type="InterPro" id="IPR036691">
    <property type="entry name" value="Endo/exonu/phosph_ase_sf"/>
</dbReference>
<dbReference type="Pfam" id="PF03372">
    <property type="entry name" value="Exo_endo_phos"/>
    <property type="match status" value="1"/>
</dbReference>
<evidence type="ECO:0000256" key="9">
    <source>
        <dbReference type="PIRSR" id="PIRSR604808-3"/>
    </source>
</evidence>
<feature type="binding site" evidence="8">
    <location>
        <position position="122"/>
    </location>
    <ligand>
        <name>Mg(2+)</name>
        <dbReference type="ChEBI" id="CHEBI:18420"/>
        <label>1</label>
    </ligand>
</feature>
<dbReference type="EMBL" id="OU895878">
    <property type="protein sequence ID" value="CAG9802285.1"/>
    <property type="molecule type" value="Genomic_DNA"/>
</dbReference>
<dbReference type="GO" id="GO:0005634">
    <property type="term" value="C:nucleus"/>
    <property type="evidence" value="ECO:0007669"/>
    <property type="project" value="TreeGrafter"/>
</dbReference>
<protein>
    <recommendedName>
        <fullName evidence="3">exodeoxyribonuclease III</fullName>
        <ecNumber evidence="3">3.1.11.2</ecNumber>
    </recommendedName>
</protein>
<comment type="similarity">
    <text evidence="2 10">Belongs to the DNA repair enzymes AP/ExoA family.</text>
</comment>
<dbReference type="Gene3D" id="3.60.10.10">
    <property type="entry name" value="Endonuclease/exonuclease/phosphatase"/>
    <property type="match status" value="2"/>
</dbReference>
<dbReference type="GO" id="GO:0003906">
    <property type="term" value="F:DNA-(apurinic or apyrimidinic site) endonuclease activity"/>
    <property type="evidence" value="ECO:0007669"/>
    <property type="project" value="TreeGrafter"/>
</dbReference>
<feature type="site" description="Transition state stabilizer" evidence="9">
    <location>
        <position position="124"/>
    </location>
</feature>